<dbReference type="EMBL" id="CP050861">
    <property type="protein sequence ID" value="UTD16154.1"/>
    <property type="molecule type" value="Genomic_DNA"/>
</dbReference>
<gene>
    <name evidence="2" type="ORF">HER15_12035</name>
</gene>
<dbReference type="GO" id="GO:0016779">
    <property type="term" value="F:nucleotidyltransferase activity"/>
    <property type="evidence" value="ECO:0007669"/>
    <property type="project" value="UniProtKB-ARBA"/>
</dbReference>
<proteinExistence type="predicted"/>
<feature type="domain" description="MobA-like NTP transferase" evidence="1">
    <location>
        <begin position="7"/>
        <end position="167"/>
    </location>
</feature>
<sequence length="194" mass="21820">MQKTAILILAAGSASRMGKIKQLLPYKNTTLLEWTIEQAQKSLIKNVFCVLGANKDAIEKKLTTNAIITIYNPKYQDGLSTSIIKGIEFLQEHNFDNALIMLADQPHVTSEYLNSLIKVSKRNPSKIITSNYQGSVGVPAVFPKEYFNKLLNLKGDKGAKNFLLQHDDNIFKVNSSLNLLDIDTPEDYQYLLKQ</sequence>
<dbReference type="InterPro" id="IPR029044">
    <property type="entry name" value="Nucleotide-diphossugar_trans"/>
</dbReference>
<dbReference type="AlphaFoldDB" id="A0AAE9SHT1"/>
<organism evidence="2 3">
    <name type="scientific">Tenacibaculum mesophilum</name>
    <dbReference type="NCBI Taxonomy" id="104268"/>
    <lineage>
        <taxon>Bacteria</taxon>
        <taxon>Pseudomonadati</taxon>
        <taxon>Bacteroidota</taxon>
        <taxon>Flavobacteriia</taxon>
        <taxon>Flavobacteriales</taxon>
        <taxon>Flavobacteriaceae</taxon>
        <taxon>Tenacibaculum</taxon>
    </lineage>
</organism>
<dbReference type="Pfam" id="PF12804">
    <property type="entry name" value="NTP_transf_3"/>
    <property type="match status" value="1"/>
</dbReference>
<accession>A0AAE9SHT1</accession>
<evidence type="ECO:0000259" key="1">
    <source>
        <dbReference type="Pfam" id="PF12804"/>
    </source>
</evidence>
<dbReference type="PANTHER" id="PTHR43777:SF1">
    <property type="entry name" value="MOLYBDENUM COFACTOR CYTIDYLYLTRANSFERASE"/>
    <property type="match status" value="1"/>
</dbReference>
<dbReference type="PANTHER" id="PTHR43777">
    <property type="entry name" value="MOLYBDENUM COFACTOR CYTIDYLYLTRANSFERASE"/>
    <property type="match status" value="1"/>
</dbReference>
<dbReference type="CDD" id="cd04182">
    <property type="entry name" value="GT_2_like_f"/>
    <property type="match status" value="1"/>
</dbReference>
<reference evidence="2" key="1">
    <citation type="submission" date="2020-04" db="EMBL/GenBank/DDBJ databases">
        <title>Tenacibaculum mesophilum bac2.</title>
        <authorList>
            <person name="Li M."/>
        </authorList>
    </citation>
    <scope>NUCLEOTIDE SEQUENCE</scope>
    <source>
        <strain evidence="2">Bac2</strain>
    </source>
</reference>
<dbReference type="RefSeq" id="WP_253679584.1">
    <property type="nucleotide sequence ID" value="NZ_CP050861.1"/>
</dbReference>
<dbReference type="Gene3D" id="3.90.550.10">
    <property type="entry name" value="Spore Coat Polysaccharide Biosynthesis Protein SpsA, Chain A"/>
    <property type="match status" value="1"/>
</dbReference>
<protein>
    <submittedName>
        <fullName evidence="2">Nucleotidyltransferase family protein</fullName>
    </submittedName>
</protein>
<dbReference type="Proteomes" id="UP001056837">
    <property type="component" value="Chromosome"/>
</dbReference>
<dbReference type="SUPFAM" id="SSF53448">
    <property type="entry name" value="Nucleotide-diphospho-sugar transferases"/>
    <property type="match status" value="1"/>
</dbReference>
<evidence type="ECO:0000313" key="2">
    <source>
        <dbReference type="EMBL" id="UTD16154.1"/>
    </source>
</evidence>
<evidence type="ECO:0000313" key="3">
    <source>
        <dbReference type="Proteomes" id="UP001056837"/>
    </source>
</evidence>
<name>A0AAE9SHT1_9FLAO</name>
<dbReference type="InterPro" id="IPR025877">
    <property type="entry name" value="MobA-like_NTP_Trfase"/>
</dbReference>